<dbReference type="EMBL" id="FUYF01000007">
    <property type="protein sequence ID" value="SKA86258.1"/>
    <property type="molecule type" value="Genomic_DNA"/>
</dbReference>
<dbReference type="Proteomes" id="UP000190286">
    <property type="component" value="Unassembled WGS sequence"/>
</dbReference>
<keyword evidence="3" id="KW-0238">DNA-binding</keyword>
<dbReference type="InterPro" id="IPR000843">
    <property type="entry name" value="HTH_LacI"/>
</dbReference>
<dbReference type="InterPro" id="IPR046335">
    <property type="entry name" value="LacI/GalR-like_sensor"/>
</dbReference>
<dbReference type="Gene3D" id="3.40.50.2300">
    <property type="match status" value="2"/>
</dbReference>
<dbReference type="RefSeq" id="WP_078784541.1">
    <property type="nucleotide sequence ID" value="NZ_DAWEAA010000020.1"/>
</dbReference>
<dbReference type="OrthoDB" id="308642at2"/>
<keyword evidence="1" id="KW-0678">Repressor</keyword>
<keyword evidence="2" id="KW-0805">Transcription regulation</keyword>
<keyword evidence="4" id="KW-0804">Transcription</keyword>
<evidence type="ECO:0000256" key="1">
    <source>
        <dbReference type="ARBA" id="ARBA00022491"/>
    </source>
</evidence>
<feature type="domain" description="HTH lacI-type" evidence="5">
    <location>
        <begin position="1"/>
        <end position="55"/>
    </location>
</feature>
<dbReference type="Pfam" id="PF00356">
    <property type="entry name" value="LacI"/>
    <property type="match status" value="1"/>
</dbReference>
<dbReference type="PROSITE" id="PS50932">
    <property type="entry name" value="HTH_LACI_2"/>
    <property type="match status" value="1"/>
</dbReference>
<evidence type="ECO:0000256" key="2">
    <source>
        <dbReference type="ARBA" id="ARBA00023015"/>
    </source>
</evidence>
<evidence type="ECO:0000313" key="7">
    <source>
        <dbReference type="Proteomes" id="UP000190286"/>
    </source>
</evidence>
<dbReference type="InterPro" id="IPR010982">
    <property type="entry name" value="Lambda_DNA-bd_dom_sf"/>
</dbReference>
<evidence type="ECO:0000259" key="5">
    <source>
        <dbReference type="PROSITE" id="PS50932"/>
    </source>
</evidence>
<dbReference type="PANTHER" id="PTHR30146">
    <property type="entry name" value="LACI-RELATED TRANSCRIPTIONAL REPRESSOR"/>
    <property type="match status" value="1"/>
</dbReference>
<dbReference type="GO" id="GO:0000976">
    <property type="term" value="F:transcription cis-regulatory region binding"/>
    <property type="evidence" value="ECO:0007669"/>
    <property type="project" value="TreeGrafter"/>
</dbReference>
<dbReference type="GO" id="GO:0003700">
    <property type="term" value="F:DNA-binding transcription factor activity"/>
    <property type="evidence" value="ECO:0007669"/>
    <property type="project" value="TreeGrafter"/>
</dbReference>
<dbReference type="PANTHER" id="PTHR30146:SF148">
    <property type="entry name" value="HTH-TYPE TRANSCRIPTIONAL REPRESSOR PURR-RELATED"/>
    <property type="match status" value="1"/>
</dbReference>
<keyword evidence="7" id="KW-1185">Reference proteome</keyword>
<gene>
    <name evidence="6" type="ORF">SAMN02745178_01615</name>
</gene>
<dbReference type="SUPFAM" id="SSF53822">
    <property type="entry name" value="Periplasmic binding protein-like I"/>
    <property type="match status" value="1"/>
</dbReference>
<evidence type="ECO:0000256" key="3">
    <source>
        <dbReference type="ARBA" id="ARBA00023125"/>
    </source>
</evidence>
<evidence type="ECO:0000313" key="6">
    <source>
        <dbReference type="EMBL" id="SKA86258.1"/>
    </source>
</evidence>
<proteinExistence type="predicted"/>
<accession>A0A1T4XAW9</accession>
<dbReference type="SMART" id="SM00354">
    <property type="entry name" value="HTH_LACI"/>
    <property type="match status" value="1"/>
</dbReference>
<organism evidence="6 7">
    <name type="scientific">Gemmiger formicilis</name>
    <dbReference type="NCBI Taxonomy" id="745368"/>
    <lineage>
        <taxon>Bacteria</taxon>
        <taxon>Bacillati</taxon>
        <taxon>Bacillota</taxon>
        <taxon>Clostridia</taxon>
        <taxon>Eubacteriales</taxon>
        <taxon>Gemmiger</taxon>
    </lineage>
</organism>
<dbReference type="CDD" id="cd06267">
    <property type="entry name" value="PBP1_LacI_sugar_binding-like"/>
    <property type="match status" value="1"/>
</dbReference>
<reference evidence="6 7" key="1">
    <citation type="submission" date="2017-02" db="EMBL/GenBank/DDBJ databases">
        <authorList>
            <person name="Peterson S.W."/>
        </authorList>
    </citation>
    <scope>NUCLEOTIDE SEQUENCE [LARGE SCALE GENOMIC DNA]</scope>
    <source>
        <strain evidence="6 7">ATCC 27749</strain>
    </source>
</reference>
<sequence>MTIKDIARESGYAVGTVSRVLNNNPRVSEDARRKILAVVAQHGYQPNANAKHLKQQVPEGLALIVKGTQNALFADLLDKLQPCLEARGYTPTVYYNNGSTDELACAQTIFAERRPCGLFFIGAHPQCFTPALASLGIPCLLLTNNAAGLGIENLSSVSVDDRAAAAVMIEQLYAKGHRVIGIIGDRPETSRPSQQRLDGCLDALQRLGVPFDFDRQYRLADFSMQGGYAAAEHLLAHCPGLTAIFAMSDLMAVGAIRAIQDHGLRVPQDIAVAGYDGIALGRYTVPRLTTIRQNTTVLAERAADILLRCIEENAPARHETVPFELVEGESV</sequence>
<dbReference type="SUPFAM" id="SSF47413">
    <property type="entry name" value="lambda repressor-like DNA-binding domains"/>
    <property type="match status" value="1"/>
</dbReference>
<dbReference type="STRING" id="745368.SAMN02745178_01615"/>
<dbReference type="InterPro" id="IPR028082">
    <property type="entry name" value="Peripla_BP_I"/>
</dbReference>
<dbReference type="Gene3D" id="1.10.260.40">
    <property type="entry name" value="lambda repressor-like DNA-binding domains"/>
    <property type="match status" value="1"/>
</dbReference>
<dbReference type="GeneID" id="93338077"/>
<dbReference type="CDD" id="cd01392">
    <property type="entry name" value="HTH_LacI"/>
    <property type="match status" value="1"/>
</dbReference>
<dbReference type="Pfam" id="PF13377">
    <property type="entry name" value="Peripla_BP_3"/>
    <property type="match status" value="1"/>
</dbReference>
<dbReference type="AlphaFoldDB" id="A0A1T4XAW9"/>
<name>A0A1T4XAW9_9FIRM</name>
<evidence type="ECO:0000256" key="4">
    <source>
        <dbReference type="ARBA" id="ARBA00023163"/>
    </source>
</evidence>
<protein>
    <submittedName>
        <fullName evidence="6">Transcriptional regulator, LacI family</fullName>
    </submittedName>
</protein>